<gene>
    <name evidence="1" type="ORF">H9761_17150</name>
</gene>
<accession>A0A9D2NHQ0</accession>
<dbReference type="EMBL" id="DWWS01000065">
    <property type="protein sequence ID" value="HJC25398.1"/>
    <property type="molecule type" value="Genomic_DNA"/>
</dbReference>
<evidence type="ECO:0000313" key="2">
    <source>
        <dbReference type="Proteomes" id="UP000823891"/>
    </source>
</evidence>
<sequence length="82" mass="9416">MPKVKPLGVFASRKDNTRRIIRGRMAAAGLRSGDLEKRGVLNRRTYYSRLNDTGMLRLEEIWRMEAAGVKFSNEDLLAMFGR</sequence>
<reference evidence="1" key="2">
    <citation type="submission" date="2021-04" db="EMBL/GenBank/DDBJ databases">
        <authorList>
            <person name="Gilroy R."/>
        </authorList>
    </citation>
    <scope>NUCLEOTIDE SEQUENCE</scope>
    <source>
        <strain evidence="1">USAMLcec2-132</strain>
    </source>
</reference>
<evidence type="ECO:0000313" key="1">
    <source>
        <dbReference type="EMBL" id="HJC25398.1"/>
    </source>
</evidence>
<organism evidence="1 2">
    <name type="scientific">Candidatus Eisenbergiella merdavium</name>
    <dbReference type="NCBI Taxonomy" id="2838551"/>
    <lineage>
        <taxon>Bacteria</taxon>
        <taxon>Bacillati</taxon>
        <taxon>Bacillota</taxon>
        <taxon>Clostridia</taxon>
        <taxon>Lachnospirales</taxon>
        <taxon>Lachnospiraceae</taxon>
        <taxon>Eisenbergiella</taxon>
    </lineage>
</organism>
<dbReference type="Proteomes" id="UP000823891">
    <property type="component" value="Unassembled WGS sequence"/>
</dbReference>
<name>A0A9D2NHQ0_9FIRM</name>
<reference evidence="1" key="1">
    <citation type="journal article" date="2021" name="PeerJ">
        <title>Extensive microbial diversity within the chicken gut microbiome revealed by metagenomics and culture.</title>
        <authorList>
            <person name="Gilroy R."/>
            <person name="Ravi A."/>
            <person name="Getino M."/>
            <person name="Pursley I."/>
            <person name="Horton D.L."/>
            <person name="Alikhan N.F."/>
            <person name="Baker D."/>
            <person name="Gharbi K."/>
            <person name="Hall N."/>
            <person name="Watson M."/>
            <person name="Adriaenssens E.M."/>
            <person name="Foster-Nyarko E."/>
            <person name="Jarju S."/>
            <person name="Secka A."/>
            <person name="Antonio M."/>
            <person name="Oren A."/>
            <person name="Chaudhuri R.R."/>
            <person name="La Ragione R."/>
            <person name="Hildebrand F."/>
            <person name="Pallen M.J."/>
        </authorList>
    </citation>
    <scope>NUCLEOTIDE SEQUENCE</scope>
    <source>
        <strain evidence="1">USAMLcec2-132</strain>
    </source>
</reference>
<proteinExistence type="predicted"/>
<dbReference type="AlphaFoldDB" id="A0A9D2NHQ0"/>
<protein>
    <submittedName>
        <fullName evidence="1">Uncharacterized protein</fullName>
    </submittedName>
</protein>
<comment type="caution">
    <text evidence="1">The sequence shown here is derived from an EMBL/GenBank/DDBJ whole genome shotgun (WGS) entry which is preliminary data.</text>
</comment>